<feature type="compositionally biased region" description="Polar residues" evidence="1">
    <location>
        <begin position="138"/>
        <end position="152"/>
    </location>
</feature>
<protein>
    <submittedName>
        <fullName evidence="2">Uncharacterized protein</fullName>
    </submittedName>
</protein>
<evidence type="ECO:0000313" key="2">
    <source>
        <dbReference type="EMBL" id="CAD7437666.1"/>
    </source>
</evidence>
<accession>A0A7R9EP22</accession>
<reference evidence="2" key="1">
    <citation type="submission" date="2020-11" db="EMBL/GenBank/DDBJ databases">
        <authorList>
            <person name="Tran Van P."/>
        </authorList>
    </citation>
    <scope>NUCLEOTIDE SEQUENCE</scope>
</reference>
<gene>
    <name evidence="2" type="ORF">TBIB3V08_LOCUS273</name>
</gene>
<feature type="compositionally biased region" description="Low complexity" evidence="1">
    <location>
        <begin position="113"/>
        <end position="131"/>
    </location>
</feature>
<dbReference type="AlphaFoldDB" id="A0A7R9EP22"/>
<evidence type="ECO:0000256" key="1">
    <source>
        <dbReference type="SAM" id="MobiDB-lite"/>
    </source>
</evidence>
<organism evidence="2">
    <name type="scientific">Timema bartmani</name>
    <dbReference type="NCBI Taxonomy" id="61472"/>
    <lineage>
        <taxon>Eukaryota</taxon>
        <taxon>Metazoa</taxon>
        <taxon>Ecdysozoa</taxon>
        <taxon>Arthropoda</taxon>
        <taxon>Hexapoda</taxon>
        <taxon>Insecta</taxon>
        <taxon>Pterygota</taxon>
        <taxon>Neoptera</taxon>
        <taxon>Polyneoptera</taxon>
        <taxon>Phasmatodea</taxon>
        <taxon>Timematodea</taxon>
        <taxon>Timematoidea</taxon>
        <taxon>Timematidae</taxon>
        <taxon>Timema</taxon>
    </lineage>
</organism>
<dbReference type="EMBL" id="OD564301">
    <property type="protein sequence ID" value="CAD7437666.1"/>
    <property type="molecule type" value="Genomic_DNA"/>
</dbReference>
<sequence length="236" mass="27043">MSQMFQILFQGENIPITHNTYYEPSSDEEEYLDSFYAPYEGDFHETLETDEKAFIISVEVEAAPYQPSGWRPSGRQFLLPVRQSAPVYYAPPEQYGPPSTEAAPTNVTEEQEPATTTTELPTTTDLPTTTENPDEQADGNSQDPNSQRFQQQREQEDLDTGLYYVLLPDGRLQRVAYSGSRLAAQPQQQQRQKQQLFSEQPHQLTNGYYAQIQYHDVEPIKAPIYTYSAPLIRLYK</sequence>
<proteinExistence type="predicted"/>
<name>A0A7R9EP22_9NEOP</name>
<feature type="region of interest" description="Disordered" evidence="1">
    <location>
        <begin position="89"/>
        <end position="154"/>
    </location>
</feature>